<evidence type="ECO:0000256" key="4">
    <source>
        <dbReference type="ARBA" id="ARBA00022723"/>
    </source>
</evidence>
<dbReference type="SFLD" id="SFLDG01017">
    <property type="entry name" value="Polyprenyl_Transferase_Like"/>
    <property type="match status" value="1"/>
</dbReference>
<proteinExistence type="inferred from homology"/>
<evidence type="ECO:0000256" key="6">
    <source>
        <dbReference type="RuleBase" id="RU004466"/>
    </source>
</evidence>
<evidence type="ECO:0000256" key="3">
    <source>
        <dbReference type="ARBA" id="ARBA00022679"/>
    </source>
</evidence>
<dbReference type="EMBL" id="JAVYII010000001">
    <property type="protein sequence ID" value="MDT9591471.1"/>
    <property type="molecule type" value="Genomic_DNA"/>
</dbReference>
<dbReference type="PROSITE" id="PS00723">
    <property type="entry name" value="POLYPRENYL_SYNTHASE_1"/>
    <property type="match status" value="1"/>
</dbReference>
<keyword evidence="4" id="KW-0479">Metal-binding</keyword>
<name>A0ABU3PRF8_9ACTN</name>
<comment type="caution">
    <text evidence="8">The sequence shown here is derived from an EMBL/GenBank/DDBJ whole genome shotgun (WGS) entry which is preliminary data.</text>
</comment>
<evidence type="ECO:0000256" key="5">
    <source>
        <dbReference type="ARBA" id="ARBA00022842"/>
    </source>
</evidence>
<dbReference type="PANTHER" id="PTHR12001">
    <property type="entry name" value="GERANYLGERANYL PYROPHOSPHATE SYNTHASE"/>
    <property type="match status" value="1"/>
</dbReference>
<evidence type="ECO:0000256" key="2">
    <source>
        <dbReference type="ARBA" id="ARBA00006706"/>
    </source>
</evidence>
<dbReference type="SFLD" id="SFLDS00005">
    <property type="entry name" value="Isoprenoid_Synthase_Type_I"/>
    <property type="match status" value="1"/>
</dbReference>
<dbReference type="PANTHER" id="PTHR12001:SF85">
    <property type="entry name" value="SHORT CHAIN ISOPRENYL DIPHOSPHATE SYNTHASE"/>
    <property type="match status" value="1"/>
</dbReference>
<evidence type="ECO:0000256" key="1">
    <source>
        <dbReference type="ARBA" id="ARBA00001946"/>
    </source>
</evidence>
<feature type="region of interest" description="Disordered" evidence="7">
    <location>
        <begin position="1"/>
        <end position="23"/>
    </location>
</feature>
<protein>
    <submittedName>
        <fullName evidence="8">Polyprenyl synthetase family protein</fullName>
    </submittedName>
</protein>
<gene>
    <name evidence="8" type="ORF">RDV89_00230</name>
</gene>
<dbReference type="Gene3D" id="1.10.600.10">
    <property type="entry name" value="Farnesyl Diphosphate Synthase"/>
    <property type="match status" value="1"/>
</dbReference>
<dbReference type="Proteomes" id="UP001268542">
    <property type="component" value="Unassembled WGS sequence"/>
</dbReference>
<comment type="cofactor">
    <cofactor evidence="1">
        <name>Mg(2+)</name>
        <dbReference type="ChEBI" id="CHEBI:18420"/>
    </cofactor>
</comment>
<sequence>MRLVHGADPCAPGGASRAPSPLSDDVEAVESAVVREVARRRAVLEAVDGRVGGVVDAIDDLALGGKRIRARFALLGARGAAGGAPVPGAVGVATAVELFHLAALVHDDVMDHADERRGVPTVHRVFGARSEDFGRSVAVLAGDLLLTWADDVLARATQPAARGAAVREVWSQMRDQVLAGQFLDLRHQMHDDVGSDEVVRMVQFKSAKYTVEHPLRLGGALAGAPAELLDGYGGFGLAVGEAFQLRDDLLDLEGDARVTGKAAGGDLREGKRTLLVALALERATSAQLDVLRRHLGDAALDERGVGEVRDVLDATGALRRVEERIDDLVARAHDVLADLTLDAATRDELAGLADAAAWRTR</sequence>
<reference evidence="8 9" key="1">
    <citation type="submission" date="2023-08" db="EMBL/GenBank/DDBJ databases">
        <title>Nocardioides seae sp. nov., a bacterium isolated from a soil.</title>
        <authorList>
            <person name="Wang X."/>
        </authorList>
    </citation>
    <scope>NUCLEOTIDE SEQUENCE [LARGE SCALE GENOMIC DNA]</scope>
    <source>
        <strain evidence="8 9">YZH12</strain>
    </source>
</reference>
<comment type="similarity">
    <text evidence="2 6">Belongs to the FPP/GGPP synthase family.</text>
</comment>
<dbReference type="SUPFAM" id="SSF48576">
    <property type="entry name" value="Terpenoid synthases"/>
    <property type="match status" value="1"/>
</dbReference>
<keyword evidence="9" id="KW-1185">Reference proteome</keyword>
<keyword evidence="5" id="KW-0460">Magnesium</keyword>
<organism evidence="8 9">
    <name type="scientific">Nocardioides imazamoxiresistens</name>
    <dbReference type="NCBI Taxonomy" id="3231893"/>
    <lineage>
        <taxon>Bacteria</taxon>
        <taxon>Bacillati</taxon>
        <taxon>Actinomycetota</taxon>
        <taxon>Actinomycetes</taxon>
        <taxon>Propionibacteriales</taxon>
        <taxon>Nocardioidaceae</taxon>
        <taxon>Nocardioides</taxon>
    </lineage>
</organism>
<evidence type="ECO:0000313" key="9">
    <source>
        <dbReference type="Proteomes" id="UP001268542"/>
    </source>
</evidence>
<dbReference type="RefSeq" id="WP_315730435.1">
    <property type="nucleotide sequence ID" value="NZ_JAVYII010000001.1"/>
</dbReference>
<accession>A0ABU3PRF8</accession>
<dbReference type="InterPro" id="IPR000092">
    <property type="entry name" value="Polyprenyl_synt"/>
</dbReference>
<dbReference type="PROSITE" id="PS00444">
    <property type="entry name" value="POLYPRENYL_SYNTHASE_2"/>
    <property type="match status" value="1"/>
</dbReference>
<evidence type="ECO:0000256" key="7">
    <source>
        <dbReference type="SAM" id="MobiDB-lite"/>
    </source>
</evidence>
<dbReference type="InterPro" id="IPR008949">
    <property type="entry name" value="Isoprenoid_synthase_dom_sf"/>
</dbReference>
<keyword evidence="3 6" id="KW-0808">Transferase</keyword>
<dbReference type="Pfam" id="PF00348">
    <property type="entry name" value="polyprenyl_synt"/>
    <property type="match status" value="1"/>
</dbReference>
<evidence type="ECO:0000313" key="8">
    <source>
        <dbReference type="EMBL" id="MDT9591471.1"/>
    </source>
</evidence>
<dbReference type="InterPro" id="IPR033749">
    <property type="entry name" value="Polyprenyl_synt_CS"/>
</dbReference>
<dbReference type="CDD" id="cd00685">
    <property type="entry name" value="Trans_IPPS_HT"/>
    <property type="match status" value="1"/>
</dbReference>